<dbReference type="CDD" id="cd16279">
    <property type="entry name" value="metallo-hydrolase-like_MBL-fold"/>
    <property type="match status" value="1"/>
</dbReference>
<proteinExistence type="predicted"/>
<evidence type="ECO:0000259" key="1">
    <source>
        <dbReference type="Pfam" id="PF12706"/>
    </source>
</evidence>
<feature type="domain" description="Metallo-beta-lactamase" evidence="1">
    <location>
        <begin position="75"/>
        <end position="276"/>
    </location>
</feature>
<dbReference type="STRING" id="105231.A0A1Y1HT23"/>
<dbReference type="InterPro" id="IPR036866">
    <property type="entry name" value="RibonucZ/Hydroxyglut_hydro"/>
</dbReference>
<dbReference type="PANTHER" id="PTHR42663">
    <property type="entry name" value="HYDROLASE C777.06C-RELATED-RELATED"/>
    <property type="match status" value="1"/>
</dbReference>
<dbReference type="EMBL" id="DF237016">
    <property type="protein sequence ID" value="GAQ80972.1"/>
    <property type="molecule type" value="Genomic_DNA"/>
</dbReference>
<evidence type="ECO:0000313" key="2">
    <source>
        <dbReference type="EMBL" id="GAQ80972.1"/>
    </source>
</evidence>
<dbReference type="Pfam" id="PF12706">
    <property type="entry name" value="Lactamase_B_2"/>
    <property type="match status" value="1"/>
</dbReference>
<dbReference type="OMA" id="EFKWHII"/>
<dbReference type="Gene3D" id="3.60.15.10">
    <property type="entry name" value="Ribonuclease Z/Hydroxyacylglutathione hydrolase-like"/>
    <property type="match status" value="1"/>
</dbReference>
<sequence>MSDASGLSLSSELIVLGSGSSTGVPTPSCVLRPTNPPCSVCQKSLALPPEINKNYRCNPSLLISHCSPDGRRSYIQIDAGKHFRESLLRWYPRYNIPNIDALILTHEHADAVFGLDDIRGVQAWSTQTEAQPLPVYLSQHSLDSLTKRFDYLVQKPPAGSSVRRVAQLDWRVIESSHAHTFEAGGLTFRPLPVEHGRDYTCLGFLFGVAQRVAYLSDVSRIPPDIEKLISVEGNGPVDILILDSLLKYHEHNTHICFRESLRIIRRLRPRKAYLIGMTHEFDHEETNAELAELKEEGLDVELSYDGLRIPVEL</sequence>
<name>A0A1Y1HT23_KLENI</name>
<dbReference type="InterPro" id="IPR001279">
    <property type="entry name" value="Metallo-B-lactamas"/>
</dbReference>
<accession>A0A1Y1HT23</accession>
<keyword evidence="3" id="KW-1185">Reference proteome</keyword>
<gene>
    <name evidence="2" type="ORF">KFL_000670300</name>
</gene>
<protein>
    <submittedName>
        <fullName evidence="2">Metallo-beta-lactamase domain-containing protein</fullName>
    </submittedName>
</protein>
<evidence type="ECO:0000313" key="3">
    <source>
        <dbReference type="Proteomes" id="UP000054558"/>
    </source>
</evidence>
<dbReference type="OrthoDB" id="341300at2759"/>
<organism evidence="2 3">
    <name type="scientific">Klebsormidium nitens</name>
    <name type="common">Green alga</name>
    <name type="synonym">Ulothrix nitens</name>
    <dbReference type="NCBI Taxonomy" id="105231"/>
    <lineage>
        <taxon>Eukaryota</taxon>
        <taxon>Viridiplantae</taxon>
        <taxon>Streptophyta</taxon>
        <taxon>Klebsormidiophyceae</taxon>
        <taxon>Klebsormidiales</taxon>
        <taxon>Klebsormidiaceae</taxon>
        <taxon>Klebsormidium</taxon>
    </lineage>
</organism>
<reference evidence="2 3" key="1">
    <citation type="journal article" date="2014" name="Nat. Commun.">
        <title>Klebsormidium flaccidum genome reveals primary factors for plant terrestrial adaptation.</title>
        <authorList>
            <person name="Hori K."/>
            <person name="Maruyama F."/>
            <person name="Fujisawa T."/>
            <person name="Togashi T."/>
            <person name="Yamamoto N."/>
            <person name="Seo M."/>
            <person name="Sato S."/>
            <person name="Yamada T."/>
            <person name="Mori H."/>
            <person name="Tajima N."/>
            <person name="Moriyama T."/>
            <person name="Ikeuchi M."/>
            <person name="Watanabe M."/>
            <person name="Wada H."/>
            <person name="Kobayashi K."/>
            <person name="Saito M."/>
            <person name="Masuda T."/>
            <person name="Sasaki-Sekimoto Y."/>
            <person name="Mashiguchi K."/>
            <person name="Awai K."/>
            <person name="Shimojima M."/>
            <person name="Masuda S."/>
            <person name="Iwai M."/>
            <person name="Nobusawa T."/>
            <person name="Narise T."/>
            <person name="Kondo S."/>
            <person name="Saito H."/>
            <person name="Sato R."/>
            <person name="Murakawa M."/>
            <person name="Ihara Y."/>
            <person name="Oshima-Yamada Y."/>
            <person name="Ohtaka K."/>
            <person name="Satoh M."/>
            <person name="Sonobe K."/>
            <person name="Ishii M."/>
            <person name="Ohtani R."/>
            <person name="Kanamori-Sato M."/>
            <person name="Honoki R."/>
            <person name="Miyazaki D."/>
            <person name="Mochizuki H."/>
            <person name="Umetsu J."/>
            <person name="Higashi K."/>
            <person name="Shibata D."/>
            <person name="Kamiya Y."/>
            <person name="Sato N."/>
            <person name="Nakamura Y."/>
            <person name="Tabata S."/>
            <person name="Ida S."/>
            <person name="Kurokawa K."/>
            <person name="Ohta H."/>
        </authorList>
    </citation>
    <scope>NUCLEOTIDE SEQUENCE [LARGE SCALE GENOMIC DNA]</scope>
    <source>
        <strain evidence="2 3">NIES-2285</strain>
    </source>
</reference>
<dbReference type="AlphaFoldDB" id="A0A1Y1HT23"/>
<dbReference type="PANTHER" id="PTHR42663:SF6">
    <property type="entry name" value="HYDROLASE C777.06C-RELATED"/>
    <property type="match status" value="1"/>
</dbReference>
<dbReference type="SUPFAM" id="SSF56281">
    <property type="entry name" value="Metallo-hydrolase/oxidoreductase"/>
    <property type="match status" value="1"/>
</dbReference>
<dbReference type="Proteomes" id="UP000054558">
    <property type="component" value="Unassembled WGS sequence"/>
</dbReference>